<reference evidence="3 4" key="1">
    <citation type="submission" date="2020-08" db="EMBL/GenBank/DDBJ databases">
        <authorList>
            <person name="Hejnol A."/>
        </authorList>
    </citation>
    <scope>NUCLEOTIDE SEQUENCE [LARGE SCALE GENOMIC DNA]</scope>
</reference>
<dbReference type="SUPFAM" id="SSF50985">
    <property type="entry name" value="RCC1/BLIP-II"/>
    <property type="match status" value="1"/>
</dbReference>
<feature type="region of interest" description="Disordered" evidence="1">
    <location>
        <begin position="405"/>
        <end position="424"/>
    </location>
</feature>
<dbReference type="GO" id="GO:0032527">
    <property type="term" value="P:protein exit from endoplasmic reticulum"/>
    <property type="evidence" value="ECO:0007669"/>
    <property type="project" value="TreeGrafter"/>
</dbReference>
<feature type="region of interest" description="Disordered" evidence="1">
    <location>
        <begin position="433"/>
        <end position="455"/>
    </location>
</feature>
<feature type="domain" description="HPS5-like beta-propeller" evidence="2">
    <location>
        <begin position="10"/>
        <end position="341"/>
    </location>
</feature>
<proteinExistence type="predicted"/>
<dbReference type="Proteomes" id="UP000549394">
    <property type="component" value="Unassembled WGS sequence"/>
</dbReference>
<feature type="compositionally biased region" description="Polar residues" evidence="1">
    <location>
        <begin position="542"/>
        <end position="551"/>
    </location>
</feature>
<name>A0A7I8VRW5_9ANNE</name>
<dbReference type="GO" id="GO:0005737">
    <property type="term" value="C:cytoplasm"/>
    <property type="evidence" value="ECO:0007669"/>
    <property type="project" value="GOC"/>
</dbReference>
<dbReference type="InterPro" id="IPR006624">
    <property type="entry name" value="Beta-propeller_rpt_TECPR"/>
</dbReference>
<feature type="compositionally biased region" description="Basic and acidic residues" evidence="1">
    <location>
        <begin position="657"/>
        <end position="671"/>
    </location>
</feature>
<dbReference type="InterPro" id="IPR001680">
    <property type="entry name" value="WD40_rpt"/>
</dbReference>
<dbReference type="InterPro" id="IPR009091">
    <property type="entry name" value="RCC1/BLIP-II"/>
</dbReference>
<protein>
    <submittedName>
        <fullName evidence="3">DgyrCDS7688</fullName>
    </submittedName>
</protein>
<evidence type="ECO:0000313" key="4">
    <source>
        <dbReference type="Proteomes" id="UP000549394"/>
    </source>
</evidence>
<feature type="compositionally biased region" description="Low complexity" evidence="1">
    <location>
        <begin position="512"/>
        <end position="528"/>
    </location>
</feature>
<evidence type="ECO:0000256" key="1">
    <source>
        <dbReference type="SAM" id="MobiDB-lite"/>
    </source>
</evidence>
<dbReference type="InterPro" id="IPR036322">
    <property type="entry name" value="WD40_repeat_dom_sf"/>
</dbReference>
<evidence type="ECO:0000313" key="3">
    <source>
        <dbReference type="EMBL" id="CAD5119039.1"/>
    </source>
</evidence>
<organism evidence="3 4">
    <name type="scientific">Dimorphilus gyrociliatus</name>
    <dbReference type="NCBI Taxonomy" id="2664684"/>
    <lineage>
        <taxon>Eukaryota</taxon>
        <taxon>Metazoa</taxon>
        <taxon>Spiralia</taxon>
        <taxon>Lophotrochozoa</taxon>
        <taxon>Annelida</taxon>
        <taxon>Polychaeta</taxon>
        <taxon>Polychaeta incertae sedis</taxon>
        <taxon>Dinophilidae</taxon>
        <taxon>Dimorphilus</taxon>
    </lineage>
</organism>
<feature type="compositionally biased region" description="Basic and acidic residues" evidence="1">
    <location>
        <begin position="552"/>
        <end position="582"/>
    </location>
</feature>
<feature type="compositionally biased region" description="Basic and acidic residues" evidence="1">
    <location>
        <begin position="589"/>
        <end position="603"/>
    </location>
</feature>
<dbReference type="OrthoDB" id="9930272at2759"/>
<dbReference type="EMBL" id="CAJFCJ010000009">
    <property type="protein sequence ID" value="CAD5119039.1"/>
    <property type="molecule type" value="Genomic_DNA"/>
</dbReference>
<dbReference type="SMART" id="SM00320">
    <property type="entry name" value="WD40"/>
    <property type="match status" value="3"/>
</dbReference>
<sequence length="1347" mass="152013">MSSESILLEEHERLDALIDLIPRASRYMLYATNVVLTCISANSKYIAIGSNNGCVFIYNRDKRTIEKLCCKDPTDVVSCITIKESVETLVFAGTRTGILYIFQLSAVLENGHIIKGSQWVVQGMHQRPVSTVCISENNQHLFSGDEEGTVVCTDMLFSLNETESAIITREGEEIVQLDYHKPLKVLLVSTKRRSILIDTDKGDQLIQIGSKERKIFLDFGACFFSSVEDPKNPKIFSSRPGMRIWKANITGKVEQTILFKDAIKEAKFPKIPLILNSQQQVKDEHETIQFGKVLKFQENFLITWFNSHLFVMTIGGTIVNSLENIPIRDVCVYDSEIFIILKFSKIDIIRVAVKPDDRFSIISKEKSQEIEQFEQAVHKIKDVSSKVWKNISKFGDKMAFTVPEGKRYNEDKSPSDPPSESNSAYDMLSDMQLREKTEEETSENADQVDKKLTDPITTDLKAESVTAKEDTPDLDLIGKKSFDDSIVFSIKTVKVKKKKKKAKKKVDEDSHSFVSSTSGSGSNEASISDTISLSSHNDKDSNYVNSIPNDLTDNKTNDSDSELKAKEFVKDQPKEIEVRDESNSQTKTECNEKEEVTENKDTDAQEDDTQTTDIDVQEKAVVQNTNIDDVEIVTEAKNEEATQAAEECSIKSNSEQLVEKKELQPESKSLEVEESAYDDETRDFSLPCEIFNGDNTSNRPSLSSSASLSDEEFNSIYARETQTCTEEEKIIEDTVEEETISEYTSTDEFEILDEEIWTEMSVPSLVQNFCISEKYIWLTDKSQKLHYCNLTKNAPMWRLVQDAPADKISVNDSSTILWRLYNNNVFVAQHITERYPTGLKWVHILKEVSDICVMEHCAWYVKKDNGIVKLQKNLSAQRPAFRSVTIEHPKMITSISSKDNIVWALDVEGILWATVFTSSDDESAVKWCKVKRINEQLNIRHISLGSFGIGWIIDKKGLIWLAPNVTQENPHGDGNVYQVSLESPIVHDVNKRSLSRWFYSTPFSKSLSNVGTTSVLASSSKTAVFVAEIGSRSIFICKDNVLGHRWKLATPLGMADSIPWRNVHSLGNLVWSQQVCNKLFGISPKTQYAFEVQLAIRNVPFDVSSICAVEWYLWVLSTDGAIYSRSGVSPGCPQGLNWIPIDLMLIGQSKICSVAINSKFAWSVDEKGKLYLRMSIEPPSAGSLSAAWIPIEESLSKHGQSLLTSIFSGFNFKMIWAIDSMNCVYTRKGITESLPIGTDWMYIPGIKAVKLAISDNAVYALTTSNGLFVRHGINENNLHGDYWRQIPGNFNHISASRDNTLWAITKEGHLIKRKTHLLRTAHHLKNTTNKEFIRLNSLNTDDWEVID</sequence>
<feature type="compositionally biased region" description="Basic and acidic residues" evidence="1">
    <location>
        <begin position="405"/>
        <end position="414"/>
    </location>
</feature>
<dbReference type="Pfam" id="PF19193">
    <property type="entry name" value="Tectonin"/>
    <property type="match status" value="1"/>
</dbReference>
<comment type="caution">
    <text evidence="3">The sequence shown here is derived from an EMBL/GenBank/DDBJ whole genome shotgun (WGS) entry which is preliminary data.</text>
</comment>
<feature type="region of interest" description="Disordered" evidence="1">
    <location>
        <begin position="494"/>
        <end position="616"/>
    </location>
</feature>
<dbReference type="Gene3D" id="2.130.10.10">
    <property type="entry name" value="YVTN repeat-like/Quinoprotein amine dehydrogenase"/>
    <property type="match status" value="1"/>
</dbReference>
<dbReference type="PANTHER" id="PTHR23287">
    <property type="entry name" value="RUBY-EYE2-LIKE PROTEIN"/>
    <property type="match status" value="1"/>
</dbReference>
<dbReference type="SUPFAM" id="SSF50978">
    <property type="entry name" value="WD40 repeat-like"/>
    <property type="match status" value="1"/>
</dbReference>
<accession>A0A7I8VRW5</accession>
<dbReference type="PANTHER" id="PTHR23287:SF16">
    <property type="entry name" value="TECTONIN BETA-PROPELLER REPEAT-CONTAINING PROTEIN 2"/>
    <property type="match status" value="1"/>
</dbReference>
<dbReference type="Pfam" id="PF23756">
    <property type="entry name" value="Beta-prop_HPS5"/>
    <property type="match status" value="1"/>
</dbReference>
<feature type="compositionally biased region" description="Basic residues" evidence="1">
    <location>
        <begin position="494"/>
        <end position="504"/>
    </location>
</feature>
<keyword evidence="4" id="KW-1185">Reference proteome</keyword>
<dbReference type="InterPro" id="IPR056499">
    <property type="entry name" value="Beta-prop_HPS5-like"/>
</dbReference>
<dbReference type="InterPro" id="IPR015943">
    <property type="entry name" value="WD40/YVTN_repeat-like_dom_sf"/>
</dbReference>
<dbReference type="SMART" id="SM00706">
    <property type="entry name" value="TECPR"/>
    <property type="match status" value="6"/>
</dbReference>
<gene>
    <name evidence="3" type="ORF">DGYR_LOCUS7332</name>
</gene>
<dbReference type="Pfam" id="PF06462">
    <property type="entry name" value="Hyd_WA"/>
    <property type="match status" value="1"/>
</dbReference>
<feature type="region of interest" description="Disordered" evidence="1">
    <location>
        <begin position="640"/>
        <end position="679"/>
    </location>
</feature>
<evidence type="ECO:0000259" key="2">
    <source>
        <dbReference type="Pfam" id="PF23756"/>
    </source>
</evidence>